<dbReference type="Pfam" id="PF03803">
    <property type="entry name" value="Scramblase"/>
    <property type="match status" value="1"/>
</dbReference>
<evidence type="ECO:0000256" key="2">
    <source>
        <dbReference type="SAM" id="MobiDB-lite"/>
    </source>
</evidence>
<evidence type="ECO:0000313" key="3">
    <source>
        <dbReference type="EMBL" id="KAA8912442.1"/>
    </source>
</evidence>
<feature type="region of interest" description="Disordered" evidence="2">
    <location>
        <begin position="317"/>
        <end position="339"/>
    </location>
</feature>
<proteinExistence type="inferred from homology"/>
<dbReference type="PANTHER" id="PTHR23248">
    <property type="entry name" value="PHOSPHOLIPID SCRAMBLASE-RELATED"/>
    <property type="match status" value="1"/>
</dbReference>
<dbReference type="Proteomes" id="UP000326924">
    <property type="component" value="Unassembled WGS sequence"/>
</dbReference>
<reference evidence="3 4" key="1">
    <citation type="submission" date="2019-09" db="EMBL/GenBank/DDBJ databases">
        <title>Draft genome of the ectomycorrhizal ascomycete Sphaerosporella brunnea.</title>
        <authorList>
            <consortium name="DOE Joint Genome Institute"/>
            <person name="Benucci G.M."/>
            <person name="Marozzi G."/>
            <person name="Antonielli L."/>
            <person name="Sanchez S."/>
            <person name="Marco P."/>
            <person name="Wang X."/>
            <person name="Falini L.B."/>
            <person name="Barry K."/>
            <person name="Haridas S."/>
            <person name="Lipzen A."/>
            <person name="Labutti K."/>
            <person name="Grigoriev I.V."/>
            <person name="Murat C."/>
            <person name="Martin F."/>
            <person name="Albertini E."/>
            <person name="Donnini D."/>
            <person name="Bonito G."/>
        </authorList>
    </citation>
    <scope>NUCLEOTIDE SEQUENCE [LARGE SCALE GENOMIC DNA]</scope>
    <source>
        <strain evidence="3 4">Sb_GMNB300</strain>
    </source>
</reference>
<sequence length="500" mass="55110">MLTFSAISKSFRPRIISRGLSSLRSSGGAGPRGRFGRRATPVGIPDNATKASNALLRPDPIPDAARESSYNSLYTPVLIPEDPGAVITERHPAARLLENSALVVQRQLELGNLLIGFEQANKYTISDPAGNHVGFIAEEEHSITKMLMRQWARTHRPFTTHIFDKHGVEVLRFHRPFSFINSRITAYDPLDPSSTPGNVSHVTPDQYRVIGECQQEWHLLRRKYNLFLYQDNALDATEKGYQPEAGGRDGVYKQFAYVDEPVLSWDFSLLTGDEPPKLIGSVNRNFAGFGREIFTDTGVYALRMDAASVAAEPSHLTHQQYDYRNSTPESPESERELQNVGEAAAGRGMTLDERAVMLATAVSIDFDYFSRHSSVGHSGIMPVGVFGGGYHEPTQPAPGGAADAGMAGMMGEAMGGAMGGRYSGEQQQAPPEQQQQRPQSEPEYVPSPYGEPMQTPYGDHPPPENPWQYVGGQQQPFFPPQEQQSEDSGGGGFWFFDEEE</sequence>
<comment type="similarity">
    <text evidence="1">Belongs to the phospholipid scramblase family.</text>
</comment>
<organism evidence="3 4">
    <name type="scientific">Sphaerosporella brunnea</name>
    <dbReference type="NCBI Taxonomy" id="1250544"/>
    <lineage>
        <taxon>Eukaryota</taxon>
        <taxon>Fungi</taxon>
        <taxon>Dikarya</taxon>
        <taxon>Ascomycota</taxon>
        <taxon>Pezizomycotina</taxon>
        <taxon>Pezizomycetes</taxon>
        <taxon>Pezizales</taxon>
        <taxon>Pyronemataceae</taxon>
        <taxon>Sphaerosporella</taxon>
    </lineage>
</organism>
<keyword evidence="4" id="KW-1185">Reference proteome</keyword>
<feature type="compositionally biased region" description="Low complexity" evidence="2">
    <location>
        <begin position="425"/>
        <end position="443"/>
    </location>
</feature>
<accession>A0A5J5F6H9</accession>
<dbReference type="InParanoid" id="A0A5J5F6H9"/>
<evidence type="ECO:0000313" key="4">
    <source>
        <dbReference type="Proteomes" id="UP000326924"/>
    </source>
</evidence>
<comment type="caution">
    <text evidence="3">The sequence shown here is derived from an EMBL/GenBank/DDBJ whole genome shotgun (WGS) entry which is preliminary data.</text>
</comment>
<dbReference type="OrthoDB" id="191150at2759"/>
<protein>
    <submittedName>
        <fullName evidence="3">Scramblase-domain-containing protein</fullName>
    </submittedName>
</protein>
<evidence type="ECO:0000256" key="1">
    <source>
        <dbReference type="ARBA" id="ARBA00005350"/>
    </source>
</evidence>
<feature type="compositionally biased region" description="Polar residues" evidence="2">
    <location>
        <begin position="317"/>
        <end position="330"/>
    </location>
</feature>
<feature type="region of interest" description="Disordered" evidence="2">
    <location>
        <begin position="22"/>
        <end position="60"/>
    </location>
</feature>
<dbReference type="GO" id="GO:0017128">
    <property type="term" value="F:phospholipid scramblase activity"/>
    <property type="evidence" value="ECO:0007669"/>
    <property type="project" value="InterPro"/>
</dbReference>
<gene>
    <name evidence="3" type="ORF">FN846DRAFT_307869</name>
</gene>
<dbReference type="EMBL" id="VXIS01000024">
    <property type="protein sequence ID" value="KAA8912442.1"/>
    <property type="molecule type" value="Genomic_DNA"/>
</dbReference>
<feature type="region of interest" description="Disordered" evidence="2">
    <location>
        <begin position="416"/>
        <end position="500"/>
    </location>
</feature>
<dbReference type="AlphaFoldDB" id="A0A5J5F6H9"/>
<dbReference type="PANTHER" id="PTHR23248:SF9">
    <property type="entry name" value="PHOSPHOLIPID SCRAMBLASE"/>
    <property type="match status" value="1"/>
</dbReference>
<feature type="compositionally biased region" description="Low complexity" evidence="2">
    <location>
        <begin position="473"/>
        <end position="483"/>
    </location>
</feature>
<dbReference type="InterPro" id="IPR005552">
    <property type="entry name" value="Scramblase"/>
</dbReference>
<dbReference type="GO" id="GO:0005886">
    <property type="term" value="C:plasma membrane"/>
    <property type="evidence" value="ECO:0007669"/>
    <property type="project" value="TreeGrafter"/>
</dbReference>
<dbReference type="FunCoup" id="A0A5J5F6H9">
    <property type="interactions" value="195"/>
</dbReference>
<name>A0A5J5F6H9_9PEZI</name>